<evidence type="ECO:0000256" key="2">
    <source>
        <dbReference type="ARBA" id="ARBA00022801"/>
    </source>
</evidence>
<dbReference type="PANTHER" id="PTHR48081">
    <property type="entry name" value="AB HYDROLASE SUPERFAMILY PROTEIN C4A8.06C"/>
    <property type="match status" value="1"/>
</dbReference>
<evidence type="ECO:0000313" key="6">
    <source>
        <dbReference type="Proteomes" id="UP001174909"/>
    </source>
</evidence>
<comment type="caution">
    <text evidence="5">The sequence shown here is derived from an EMBL/GenBank/DDBJ whole genome shotgun (WGS) entry which is preliminary data.</text>
</comment>
<dbReference type="InterPro" id="IPR013094">
    <property type="entry name" value="AB_hydrolase_3"/>
</dbReference>
<feature type="active site" evidence="3">
    <location>
        <position position="135"/>
    </location>
</feature>
<dbReference type="PANTHER" id="PTHR48081:SF30">
    <property type="entry name" value="ACETYL-HYDROLASE LIPR-RELATED"/>
    <property type="match status" value="1"/>
</dbReference>
<dbReference type="SUPFAM" id="SSF53474">
    <property type="entry name" value="alpha/beta-Hydrolases"/>
    <property type="match status" value="1"/>
</dbReference>
<dbReference type="EMBL" id="CASHTH010001466">
    <property type="protein sequence ID" value="CAI8015767.1"/>
    <property type="molecule type" value="Genomic_DNA"/>
</dbReference>
<dbReference type="InterPro" id="IPR050300">
    <property type="entry name" value="GDXG_lipolytic_enzyme"/>
</dbReference>
<evidence type="ECO:0000259" key="4">
    <source>
        <dbReference type="Pfam" id="PF07859"/>
    </source>
</evidence>
<dbReference type="Pfam" id="PF07859">
    <property type="entry name" value="Abhydrolase_3"/>
    <property type="match status" value="1"/>
</dbReference>
<dbReference type="InterPro" id="IPR002168">
    <property type="entry name" value="Lipase_GDXG_HIS_AS"/>
</dbReference>
<evidence type="ECO:0000256" key="1">
    <source>
        <dbReference type="ARBA" id="ARBA00010515"/>
    </source>
</evidence>
<dbReference type="InterPro" id="IPR033140">
    <property type="entry name" value="Lipase_GDXG_put_SER_AS"/>
</dbReference>
<reference evidence="5" key="1">
    <citation type="submission" date="2023-03" db="EMBL/GenBank/DDBJ databases">
        <authorList>
            <person name="Steffen K."/>
            <person name="Cardenas P."/>
        </authorList>
    </citation>
    <scope>NUCLEOTIDE SEQUENCE</scope>
</reference>
<gene>
    <name evidence="5" type="ORF">GBAR_LOCUS9736</name>
</gene>
<comment type="similarity">
    <text evidence="1">Belongs to the 'GDXG' lipolytic enzyme family.</text>
</comment>
<feature type="domain" description="Alpha/beta hydrolase fold-3" evidence="4">
    <location>
        <begin position="61"/>
        <end position="261"/>
    </location>
</feature>
<dbReference type="GO" id="GO:0004806">
    <property type="term" value="F:triacylglycerol lipase activity"/>
    <property type="evidence" value="ECO:0007669"/>
    <property type="project" value="TreeGrafter"/>
</dbReference>
<name>A0AA35RSY3_GEOBA</name>
<dbReference type="PROSITE" id="PS01174">
    <property type="entry name" value="LIPASE_GDXG_SER"/>
    <property type="match status" value="1"/>
</dbReference>
<sequence length="293" mass="30970">MFAERAMANAEITPTLEERRAGINLMGKRFENLEGISTESVDADGVPAEWVLAEGTGNGVILYLHGGGYVTGSVISHRGMAANLSRTSGCRVLNVDYRLAPEHKHPAQVEDAHTAYRWLLNNDIDSSSIVVAGDSAGGGLTVATLLSVRDAGDPIAAAGVCMSPWVDMEGIGDSMTSKAGIDPMVSQQGLLEMAGHFLGGGDTRDPLAAPLYADLAGLPPLLIIVGTAEVLLDDAVRLHERAEAAGVDSTLEVWDDMVHVWPWFAPFLPEGQQAVDRMGDFIKEQIGVAVSPA</sequence>
<dbReference type="PROSITE" id="PS01173">
    <property type="entry name" value="LIPASE_GDXG_HIS"/>
    <property type="match status" value="1"/>
</dbReference>
<dbReference type="Proteomes" id="UP001174909">
    <property type="component" value="Unassembled WGS sequence"/>
</dbReference>
<keyword evidence="6" id="KW-1185">Reference proteome</keyword>
<dbReference type="Gene3D" id="3.40.50.1820">
    <property type="entry name" value="alpha/beta hydrolase"/>
    <property type="match status" value="1"/>
</dbReference>
<dbReference type="AlphaFoldDB" id="A0AA35RSY3"/>
<accession>A0AA35RSY3</accession>
<keyword evidence="2" id="KW-0378">Hydrolase</keyword>
<proteinExistence type="inferred from homology"/>
<dbReference type="InterPro" id="IPR029058">
    <property type="entry name" value="AB_hydrolase_fold"/>
</dbReference>
<evidence type="ECO:0000256" key="3">
    <source>
        <dbReference type="PROSITE-ProRule" id="PRU10038"/>
    </source>
</evidence>
<protein>
    <submittedName>
        <fullName evidence="5">Acetyl-hydrolase</fullName>
    </submittedName>
</protein>
<organism evidence="5 6">
    <name type="scientific">Geodia barretti</name>
    <name type="common">Barrett's horny sponge</name>
    <dbReference type="NCBI Taxonomy" id="519541"/>
    <lineage>
        <taxon>Eukaryota</taxon>
        <taxon>Metazoa</taxon>
        <taxon>Porifera</taxon>
        <taxon>Demospongiae</taxon>
        <taxon>Heteroscleromorpha</taxon>
        <taxon>Tetractinellida</taxon>
        <taxon>Astrophorina</taxon>
        <taxon>Geodiidae</taxon>
        <taxon>Geodia</taxon>
    </lineage>
</organism>
<evidence type="ECO:0000313" key="5">
    <source>
        <dbReference type="EMBL" id="CAI8015767.1"/>
    </source>
</evidence>